<dbReference type="InterPro" id="IPR021958">
    <property type="entry name" value="DUF3575"/>
</dbReference>
<gene>
    <name evidence="1" type="ORF">FYJ73_10335</name>
</gene>
<organism evidence="1 2">
    <name type="scientific">Hallella mizrahii</name>
    <dbReference type="NCBI Taxonomy" id="2606637"/>
    <lineage>
        <taxon>Bacteria</taxon>
        <taxon>Pseudomonadati</taxon>
        <taxon>Bacteroidota</taxon>
        <taxon>Bacteroidia</taxon>
        <taxon>Bacteroidales</taxon>
        <taxon>Prevotellaceae</taxon>
        <taxon>Hallella</taxon>
    </lineage>
</organism>
<dbReference type="SUPFAM" id="SSF103515">
    <property type="entry name" value="Autotransporter"/>
    <property type="match status" value="1"/>
</dbReference>
<name>A0A7K0KGM6_9BACT</name>
<dbReference type="Proteomes" id="UP000438914">
    <property type="component" value="Unassembled WGS sequence"/>
</dbReference>
<dbReference type="Pfam" id="PF12099">
    <property type="entry name" value="DUF3575"/>
    <property type="match status" value="1"/>
</dbReference>
<keyword evidence="2" id="KW-1185">Reference proteome</keyword>
<evidence type="ECO:0000313" key="1">
    <source>
        <dbReference type="EMBL" id="MST85052.1"/>
    </source>
</evidence>
<dbReference type="EMBL" id="VUNG01000027">
    <property type="protein sequence ID" value="MST85052.1"/>
    <property type="molecule type" value="Genomic_DNA"/>
</dbReference>
<accession>A0A7K0KGM6</accession>
<evidence type="ECO:0000313" key="2">
    <source>
        <dbReference type="Proteomes" id="UP000438914"/>
    </source>
</evidence>
<sequence length="181" mass="20224">MAIVPTPRACAQEVALKTNMLYWATTTPNIGMEVGLGDKTTGQVFFGLNPWKQSGGDHSSLRHWVVQPELRHWFCQKFNGWFVGAHAMGGQYNAGGVKLPLGFFPALEDHRYKGWYVGGGLTAGYQWVLSKHWNFEASVGAGYIYSPYKKYCAVCRTEGKEEHRNYVGPTKAALSLVYLIK</sequence>
<dbReference type="InterPro" id="IPR036709">
    <property type="entry name" value="Autotransporte_beta_dom_sf"/>
</dbReference>
<comment type="caution">
    <text evidence="1">The sequence shown here is derived from an EMBL/GenBank/DDBJ whole genome shotgun (WGS) entry which is preliminary data.</text>
</comment>
<reference evidence="1 2" key="1">
    <citation type="submission" date="2019-08" db="EMBL/GenBank/DDBJ databases">
        <title>In-depth cultivation of the pig gut microbiome towards novel bacterial diversity and tailored functional studies.</title>
        <authorList>
            <person name="Wylensek D."/>
            <person name="Hitch T.C.A."/>
            <person name="Clavel T."/>
        </authorList>
    </citation>
    <scope>NUCLEOTIDE SEQUENCE [LARGE SCALE GENOMIC DNA]</scope>
    <source>
        <strain evidence="1 2">LKV-178-WT-2A</strain>
    </source>
</reference>
<dbReference type="AlphaFoldDB" id="A0A7K0KGM6"/>
<proteinExistence type="predicted"/>
<protein>
    <submittedName>
        <fullName evidence="1">DUF3575 domain-containing protein</fullName>
    </submittedName>
</protein>